<proteinExistence type="predicted"/>
<dbReference type="Pfam" id="PF20553">
    <property type="entry name" value="Methyltransf_35"/>
    <property type="match status" value="1"/>
</dbReference>
<evidence type="ECO:0000313" key="1">
    <source>
        <dbReference type="EMBL" id="WCT76315.1"/>
    </source>
</evidence>
<accession>A0ABY7TVD8</accession>
<gene>
    <name evidence="1" type="ORF">PQ457_10165</name>
</gene>
<evidence type="ECO:0000313" key="2">
    <source>
        <dbReference type="Proteomes" id="UP001218231"/>
    </source>
</evidence>
<dbReference type="EMBL" id="CP117417">
    <property type="protein sequence ID" value="WCT76315.1"/>
    <property type="molecule type" value="Genomic_DNA"/>
</dbReference>
<dbReference type="InterPro" id="IPR046788">
    <property type="entry name" value="Methyltransf_35"/>
</dbReference>
<keyword evidence="2" id="KW-1185">Reference proteome</keyword>
<dbReference type="Proteomes" id="UP001218231">
    <property type="component" value="Chromosome"/>
</dbReference>
<name>A0ABY7TVD8_9SPHN</name>
<dbReference type="RefSeq" id="WP_273616766.1">
    <property type="nucleotide sequence ID" value="NZ_CP117417.1"/>
</dbReference>
<protein>
    <submittedName>
        <fullName evidence="1">Uncharacterized protein</fullName>
    </submittedName>
</protein>
<reference evidence="1 2" key="1">
    <citation type="submission" date="2023-02" db="EMBL/GenBank/DDBJ databases">
        <title>Genome sequence of Novosphingobium humi KACC 19094.</title>
        <authorList>
            <person name="Kim S."/>
            <person name="Heo J."/>
            <person name="Kwon S.-W."/>
        </authorList>
    </citation>
    <scope>NUCLEOTIDE SEQUENCE [LARGE SCALE GENOMIC DNA]</scope>
    <source>
        <strain evidence="1 2">KACC 19094</strain>
    </source>
</reference>
<organism evidence="1 2">
    <name type="scientific">Novosphingobium humi</name>
    <dbReference type="NCBI Taxonomy" id="2282397"/>
    <lineage>
        <taxon>Bacteria</taxon>
        <taxon>Pseudomonadati</taxon>
        <taxon>Pseudomonadota</taxon>
        <taxon>Alphaproteobacteria</taxon>
        <taxon>Sphingomonadales</taxon>
        <taxon>Sphingomonadaceae</taxon>
        <taxon>Novosphingobium</taxon>
    </lineage>
</organism>
<sequence length="322" mass="36877">MTASYRLIDYSVRPAKFAERKMLGELLARLKVFGSLETYRYIGFGSIWFSDCVLFHRVLGIEHMVSIERELQHEERFQFNNPYRGIEIRMGESADILPGLDWSQRSIAWLDYDDPLSPSILDDIRTISTRAGAGTALIVSVQAQKLFDNRNPDIDPIHIDDRDKFHQFFGGARTPPVMPPADLRGWTLSNTSRSIIRKEIENGLSQVNAARSPGQRIRFRQVAAFEYADGAKMTTIAGVFMDEGQNNLFEGAGFRDLTFYRDGDSAFRINVPMLTPREMRHLDKSLPCPEEAQIDRGPIPEREAKHYAKLYRYLPNFASYDI</sequence>